<dbReference type="Pfam" id="PF11396">
    <property type="entry name" value="PepSY_like"/>
    <property type="match status" value="2"/>
</dbReference>
<reference evidence="3" key="1">
    <citation type="submission" date="2024-05" db="EMBL/GenBank/DDBJ databases">
        <title>Planctomycetes of the genus Singulisphaera possess chitinolytic capabilities.</title>
        <authorList>
            <person name="Ivanova A."/>
        </authorList>
    </citation>
    <scope>NUCLEOTIDE SEQUENCE</scope>
    <source>
        <strain evidence="3">Ch08T</strain>
    </source>
</reference>
<keyword evidence="1" id="KW-0732">Signal</keyword>
<gene>
    <name evidence="3" type="ORF">V5E97_03425</name>
</gene>
<feature type="domain" description="Putative beta-lactamase-inhibitor-like PepSY-like" evidence="2">
    <location>
        <begin position="88"/>
        <end position="150"/>
    </location>
</feature>
<dbReference type="RefSeq" id="WP_406697882.1">
    <property type="nucleotide sequence ID" value="NZ_CP155447.1"/>
</dbReference>
<feature type="domain" description="Putative beta-lactamase-inhibitor-like PepSY-like" evidence="2">
    <location>
        <begin position="28"/>
        <end position="87"/>
    </location>
</feature>
<feature type="signal peptide" evidence="1">
    <location>
        <begin position="1"/>
        <end position="25"/>
    </location>
</feature>
<evidence type="ECO:0000313" key="3">
    <source>
        <dbReference type="EMBL" id="XBH05084.1"/>
    </source>
</evidence>
<name>A0AAU7CII8_9BACT</name>
<evidence type="ECO:0000256" key="1">
    <source>
        <dbReference type="SAM" id="SignalP"/>
    </source>
</evidence>
<feature type="chain" id="PRO_5043918842" evidence="1">
    <location>
        <begin position="26"/>
        <end position="168"/>
    </location>
</feature>
<organism evidence="3">
    <name type="scientific">Singulisphaera sp. Ch08</name>
    <dbReference type="NCBI Taxonomy" id="3120278"/>
    <lineage>
        <taxon>Bacteria</taxon>
        <taxon>Pseudomonadati</taxon>
        <taxon>Planctomycetota</taxon>
        <taxon>Planctomycetia</taxon>
        <taxon>Isosphaerales</taxon>
        <taxon>Isosphaeraceae</taxon>
        <taxon>Singulisphaera</taxon>
    </lineage>
</organism>
<dbReference type="SUPFAM" id="SSF160574">
    <property type="entry name" value="BT0923-like"/>
    <property type="match status" value="1"/>
</dbReference>
<protein>
    <submittedName>
        <fullName evidence="3">PepSY-like domain-containing protein</fullName>
    </submittedName>
</protein>
<dbReference type="InterPro" id="IPR021533">
    <property type="entry name" value="PepSY-like"/>
</dbReference>
<dbReference type="Gene3D" id="3.10.450.360">
    <property type="match status" value="2"/>
</dbReference>
<dbReference type="AlphaFoldDB" id="A0AAU7CII8"/>
<sequence>MNRFARWTALSGLVGTLVLGAAAGADEENIPVDKLPAAVLKAAKAKFPKAKIEEAAKEVEDGVTTYEVSLKVEGHGIDLTLKPDGTIVEIEKEIAADTLPEAVKATLAAKYPNEKIKKAEEITQGENGPISYEVDLGSVEVVLDAKGKIVKTENDDDDEKEAKPAKGK</sequence>
<accession>A0AAU7CII8</accession>
<dbReference type="EMBL" id="CP155447">
    <property type="protein sequence ID" value="XBH05084.1"/>
    <property type="molecule type" value="Genomic_DNA"/>
</dbReference>
<proteinExistence type="predicted"/>
<evidence type="ECO:0000259" key="2">
    <source>
        <dbReference type="Pfam" id="PF11396"/>
    </source>
</evidence>